<accession>A0A8H3EMR9</accession>
<feature type="chain" id="PRO_5034232222" evidence="1">
    <location>
        <begin position="21"/>
        <end position="224"/>
    </location>
</feature>
<sequence length="224" mass="24242">MLPPLHLLLPLSQTLSRAAAAPAAIDPTSPSLNTLAYNISTTLSLSSQQTINALALFLNTSNPAAVVSYRVPDTHTILRIGVLDEGIKKADLGRTILRTQQSLAAFIESHDADDVPLTPSSANTVPVPIPQAIRDDPYESDRRWTGCFFGVATFPIDAHHLTYGVVMNVLQGLWLYLYRADRFHQAVFEVRDDQFGTVGIGKITPKRPDDVVEGAVGGRNGSVV</sequence>
<protein>
    <submittedName>
        <fullName evidence="2">Uncharacterized protein</fullName>
    </submittedName>
</protein>
<dbReference type="EMBL" id="CAJPDT010000002">
    <property type="protein sequence ID" value="CAF9905721.1"/>
    <property type="molecule type" value="Genomic_DNA"/>
</dbReference>
<name>A0A8H3EMR9_9LECA</name>
<comment type="caution">
    <text evidence="2">The sequence shown here is derived from an EMBL/GenBank/DDBJ whole genome shotgun (WGS) entry which is preliminary data.</text>
</comment>
<reference evidence="2" key="1">
    <citation type="submission" date="2021-03" db="EMBL/GenBank/DDBJ databases">
        <authorList>
            <person name="Tagirdzhanova G."/>
        </authorList>
    </citation>
    <scope>NUCLEOTIDE SEQUENCE</scope>
</reference>
<evidence type="ECO:0000313" key="3">
    <source>
        <dbReference type="Proteomes" id="UP000664534"/>
    </source>
</evidence>
<keyword evidence="3" id="KW-1185">Reference proteome</keyword>
<dbReference type="OrthoDB" id="5410068at2759"/>
<gene>
    <name evidence="2" type="ORF">IMSHALPRED_003946</name>
</gene>
<organism evidence="2 3">
    <name type="scientific">Imshaugia aleurites</name>
    <dbReference type="NCBI Taxonomy" id="172621"/>
    <lineage>
        <taxon>Eukaryota</taxon>
        <taxon>Fungi</taxon>
        <taxon>Dikarya</taxon>
        <taxon>Ascomycota</taxon>
        <taxon>Pezizomycotina</taxon>
        <taxon>Lecanoromycetes</taxon>
        <taxon>OSLEUM clade</taxon>
        <taxon>Lecanoromycetidae</taxon>
        <taxon>Lecanorales</taxon>
        <taxon>Lecanorineae</taxon>
        <taxon>Parmeliaceae</taxon>
        <taxon>Imshaugia</taxon>
    </lineage>
</organism>
<dbReference type="Proteomes" id="UP000664534">
    <property type="component" value="Unassembled WGS sequence"/>
</dbReference>
<proteinExistence type="predicted"/>
<evidence type="ECO:0000256" key="1">
    <source>
        <dbReference type="SAM" id="SignalP"/>
    </source>
</evidence>
<dbReference type="AlphaFoldDB" id="A0A8H3EMR9"/>
<keyword evidence="1" id="KW-0732">Signal</keyword>
<feature type="signal peptide" evidence="1">
    <location>
        <begin position="1"/>
        <end position="20"/>
    </location>
</feature>
<evidence type="ECO:0000313" key="2">
    <source>
        <dbReference type="EMBL" id="CAF9905721.1"/>
    </source>
</evidence>